<gene>
    <name evidence="1" type="ORF">L798_10855</name>
</gene>
<reference evidence="1 2" key="1">
    <citation type="journal article" date="2014" name="Nat. Commun.">
        <title>Molecular traces of alternative social organization in a termite genome.</title>
        <authorList>
            <person name="Terrapon N."/>
            <person name="Li C."/>
            <person name="Robertson H.M."/>
            <person name="Ji L."/>
            <person name="Meng X."/>
            <person name="Booth W."/>
            <person name="Chen Z."/>
            <person name="Childers C.P."/>
            <person name="Glastad K.M."/>
            <person name="Gokhale K."/>
            <person name="Gowin J."/>
            <person name="Gronenberg W."/>
            <person name="Hermansen R.A."/>
            <person name="Hu H."/>
            <person name="Hunt B.G."/>
            <person name="Huylmans A.K."/>
            <person name="Khalil S.M."/>
            <person name="Mitchell R.D."/>
            <person name="Munoz-Torres M.C."/>
            <person name="Mustard J.A."/>
            <person name="Pan H."/>
            <person name="Reese J.T."/>
            <person name="Scharf M.E."/>
            <person name="Sun F."/>
            <person name="Vogel H."/>
            <person name="Xiao J."/>
            <person name="Yang W."/>
            <person name="Yang Z."/>
            <person name="Yang Z."/>
            <person name="Zhou J."/>
            <person name="Zhu J."/>
            <person name="Brent C.S."/>
            <person name="Elsik C.G."/>
            <person name="Goodisman M.A."/>
            <person name="Liberles D.A."/>
            <person name="Roe R.M."/>
            <person name="Vargo E.L."/>
            <person name="Vilcinskas A."/>
            <person name="Wang J."/>
            <person name="Bornberg-Bauer E."/>
            <person name="Korb J."/>
            <person name="Zhang G."/>
            <person name="Liebig J."/>
        </authorList>
    </citation>
    <scope>NUCLEOTIDE SEQUENCE [LARGE SCALE GENOMIC DNA]</scope>
    <source>
        <tissue evidence="1">Whole organism</tissue>
    </source>
</reference>
<protein>
    <submittedName>
        <fullName evidence="1">Uncharacterized protein</fullName>
    </submittedName>
</protein>
<accession>A0A067R9X2</accession>
<evidence type="ECO:0000313" key="1">
    <source>
        <dbReference type="EMBL" id="KDR15373.1"/>
    </source>
</evidence>
<name>A0A067R9X2_ZOONE</name>
<dbReference type="Proteomes" id="UP000027135">
    <property type="component" value="Unassembled WGS sequence"/>
</dbReference>
<sequence length="100" mass="11354">MGVKEGIPLMHRPLDFLYKEFKADDGITAVSDPNLQPFSAILRVLNTWNMHTDRSGLFGGWRNTFQHMECSMSWTVWTVSHGDARVQYEGLGGFHSSTVH</sequence>
<organism evidence="1 2">
    <name type="scientific">Zootermopsis nevadensis</name>
    <name type="common">Dampwood termite</name>
    <dbReference type="NCBI Taxonomy" id="136037"/>
    <lineage>
        <taxon>Eukaryota</taxon>
        <taxon>Metazoa</taxon>
        <taxon>Ecdysozoa</taxon>
        <taxon>Arthropoda</taxon>
        <taxon>Hexapoda</taxon>
        <taxon>Insecta</taxon>
        <taxon>Pterygota</taxon>
        <taxon>Neoptera</taxon>
        <taxon>Polyneoptera</taxon>
        <taxon>Dictyoptera</taxon>
        <taxon>Blattodea</taxon>
        <taxon>Blattoidea</taxon>
        <taxon>Termitoidae</taxon>
        <taxon>Termopsidae</taxon>
        <taxon>Zootermopsis</taxon>
    </lineage>
</organism>
<dbReference type="EMBL" id="KK852829">
    <property type="protein sequence ID" value="KDR15373.1"/>
    <property type="molecule type" value="Genomic_DNA"/>
</dbReference>
<dbReference type="AlphaFoldDB" id="A0A067R9X2"/>
<keyword evidence="2" id="KW-1185">Reference proteome</keyword>
<proteinExistence type="predicted"/>
<dbReference type="InParanoid" id="A0A067R9X2"/>
<evidence type="ECO:0000313" key="2">
    <source>
        <dbReference type="Proteomes" id="UP000027135"/>
    </source>
</evidence>